<evidence type="ECO:0000313" key="3">
    <source>
        <dbReference type="Proteomes" id="UP001628192"/>
    </source>
</evidence>
<gene>
    <name evidence="2" type="ORF">Defa_20350</name>
</gene>
<feature type="domain" description="DUF4055" evidence="1">
    <location>
        <begin position="264"/>
        <end position="392"/>
    </location>
</feature>
<protein>
    <recommendedName>
        <fullName evidence="1">DUF4055 domain-containing protein</fullName>
    </recommendedName>
</protein>
<reference evidence="2 3" key="1">
    <citation type="journal article" date="2025" name="Int. J. Syst. Evol. Microbiol.">
        <title>Desulfovibrio falkowii sp. nov., Porphyromonas miyakawae sp. nov., Mediterraneibacter flintii sp. nov. and Owariibacterium komagatae gen. nov., sp. nov., isolated from human faeces.</title>
        <authorList>
            <person name="Hamaguchi T."/>
            <person name="Ohara M."/>
            <person name="Hisatomi A."/>
            <person name="Sekiguchi K."/>
            <person name="Takeda J.I."/>
            <person name="Ueyama J."/>
            <person name="Ito M."/>
            <person name="Nishiwaki H."/>
            <person name="Ogi T."/>
            <person name="Hirayama M."/>
            <person name="Ohkuma M."/>
            <person name="Sakamoto M."/>
            <person name="Ohno K."/>
        </authorList>
    </citation>
    <scope>NUCLEOTIDE SEQUENCE [LARGE SCALE GENOMIC DNA]</scope>
    <source>
        <strain evidence="2 3">13CB8C</strain>
    </source>
</reference>
<dbReference type="EMBL" id="BAAFSG010000001">
    <property type="protein sequence ID" value="GAB1254548.1"/>
    <property type="molecule type" value="Genomic_DNA"/>
</dbReference>
<accession>A0ABQ0EA54</accession>
<evidence type="ECO:0000313" key="2">
    <source>
        <dbReference type="EMBL" id="GAB1254548.1"/>
    </source>
</evidence>
<dbReference type="RefSeq" id="WP_407844804.1">
    <property type="nucleotide sequence ID" value="NZ_BAAFSG010000001.1"/>
</dbReference>
<keyword evidence="3" id="KW-1185">Reference proteome</keyword>
<dbReference type="Pfam" id="PF13264">
    <property type="entry name" value="DUF4055"/>
    <property type="match status" value="1"/>
</dbReference>
<name>A0ABQ0EA54_9BACT</name>
<dbReference type="Proteomes" id="UP001628192">
    <property type="component" value="Unassembled WGS sequence"/>
</dbReference>
<dbReference type="InterPro" id="IPR025129">
    <property type="entry name" value="DUF4055"/>
</dbReference>
<comment type="caution">
    <text evidence="2">The sequence shown here is derived from an EMBL/GenBank/DDBJ whole genome shotgun (WGS) entry which is preliminary data.</text>
</comment>
<sequence>MPDYSQKHSLYGAARQKRDLALSLYEGGELVEKQHQLLIRHPFETDAQYAIRKERATYRNFAAPIVDVFGSFVCEGREARTLPTALEDMQADVDRLGSDATTFFDEAVRMAAAGGVRFVLVDMESPAGDTISEDKRAGRRLVPYFVDIDANDVWDWGFDAHGLAWVVIHSTEAVGSAAFEQPKVVDVLTVWTRTTWQKFKGPARTLTVSDQALADIFSSGMMADGEPEPHPCGAVPLVPFQFELLTPMTGNPATDDVLSLVLGVYRRYSELDKMLFDCAVPLMVVNGLAEKAGEEFVRASSNMLVSEEKDGISATYVEPTGTSFAAQTTFLMSDIQQIREIALRMVRPDSAVGESAEAKKLDNRQLDTQLAKFARRCAAAEKRCWQLAAKWLKLKAGDDEIITPYNEDYDDNAINKLDKTFVLELARLNMISKATALVQLKKLGTLPEDFEPDEEQNKVAQELMTNAGPNAGSGILQRFGLGAGSI</sequence>
<evidence type="ECO:0000259" key="1">
    <source>
        <dbReference type="Pfam" id="PF13264"/>
    </source>
</evidence>
<proteinExistence type="predicted"/>
<organism evidence="2 3">
    <name type="scientific">Desulfovibrio falkowii</name>
    <dbReference type="NCBI Taxonomy" id="3136602"/>
    <lineage>
        <taxon>Bacteria</taxon>
        <taxon>Pseudomonadati</taxon>
        <taxon>Thermodesulfobacteriota</taxon>
        <taxon>Desulfovibrionia</taxon>
        <taxon>Desulfovibrionales</taxon>
        <taxon>Desulfovibrionaceae</taxon>
        <taxon>Desulfovibrio</taxon>
    </lineage>
</organism>